<reference evidence="1 2" key="1">
    <citation type="journal article" date="2020" name="Nature">
        <title>Six reference-quality genomes reveal evolution of bat adaptations.</title>
        <authorList>
            <person name="Jebb D."/>
            <person name="Huang Z."/>
            <person name="Pippel M."/>
            <person name="Hughes G.M."/>
            <person name="Lavrichenko K."/>
            <person name="Devanna P."/>
            <person name="Winkler S."/>
            <person name="Jermiin L.S."/>
            <person name="Skirmuntt E.C."/>
            <person name="Katzourakis A."/>
            <person name="Burkitt-Gray L."/>
            <person name="Ray D.A."/>
            <person name="Sullivan K.A.M."/>
            <person name="Roscito J.G."/>
            <person name="Kirilenko B.M."/>
            <person name="Davalos L.M."/>
            <person name="Corthals A.P."/>
            <person name="Power M.L."/>
            <person name="Jones G."/>
            <person name="Ransome R.D."/>
            <person name="Dechmann D.K.N."/>
            <person name="Locatelli A.G."/>
            <person name="Puechmaille S.J."/>
            <person name="Fedrigo O."/>
            <person name="Jarvis E.D."/>
            <person name="Hiller M."/>
            <person name="Vernes S.C."/>
            <person name="Myers E.W."/>
            <person name="Teeling E.C."/>
        </authorList>
    </citation>
    <scope>NUCLEOTIDE SEQUENCE [LARGE SCALE GENOMIC DNA]</scope>
    <source>
        <strain evidence="1">MMolMol1</strain>
        <tissue evidence="1">Muscle</tissue>
    </source>
</reference>
<dbReference type="EMBL" id="JACASF010000010">
    <property type="protein sequence ID" value="KAF6452788.1"/>
    <property type="molecule type" value="Genomic_DNA"/>
</dbReference>
<dbReference type="AlphaFoldDB" id="A0A7J8FYQ8"/>
<accession>A0A7J8FYQ8</accession>
<name>A0A7J8FYQ8_MOLMO</name>
<proteinExistence type="predicted"/>
<sequence>MNPFQPLKPQIQTRLKVRPVYLGTVSVRIGKDEQAEATTSECGRHVLSPARATGQQLSCCRGSGSTFGSTDHCDGMAFHSRMGLHPPLHRPVFKSHSLRSKAPNYRVRSPKPQLSDGREQAGWAGSTTYMVTPTRTVVRSTHSRVRLPGLLSQIHYSLAGQQWASYLTSCASLALSVKDRQ</sequence>
<comment type="caution">
    <text evidence="1">The sequence shown here is derived from an EMBL/GenBank/DDBJ whole genome shotgun (WGS) entry which is preliminary data.</text>
</comment>
<keyword evidence="2" id="KW-1185">Reference proteome</keyword>
<dbReference type="Proteomes" id="UP000550707">
    <property type="component" value="Unassembled WGS sequence"/>
</dbReference>
<evidence type="ECO:0000313" key="1">
    <source>
        <dbReference type="EMBL" id="KAF6452788.1"/>
    </source>
</evidence>
<protein>
    <submittedName>
        <fullName evidence="1">Uncharacterized protein</fullName>
    </submittedName>
</protein>
<evidence type="ECO:0000313" key="2">
    <source>
        <dbReference type="Proteomes" id="UP000550707"/>
    </source>
</evidence>
<organism evidence="1 2">
    <name type="scientific">Molossus molossus</name>
    <name type="common">Pallas' mastiff bat</name>
    <name type="synonym">Vespertilio molossus</name>
    <dbReference type="NCBI Taxonomy" id="27622"/>
    <lineage>
        <taxon>Eukaryota</taxon>
        <taxon>Metazoa</taxon>
        <taxon>Chordata</taxon>
        <taxon>Craniata</taxon>
        <taxon>Vertebrata</taxon>
        <taxon>Euteleostomi</taxon>
        <taxon>Mammalia</taxon>
        <taxon>Eutheria</taxon>
        <taxon>Laurasiatheria</taxon>
        <taxon>Chiroptera</taxon>
        <taxon>Yangochiroptera</taxon>
        <taxon>Molossidae</taxon>
        <taxon>Molossus</taxon>
    </lineage>
</organism>
<gene>
    <name evidence="1" type="ORF">HJG59_008144</name>
</gene>
<dbReference type="InParanoid" id="A0A7J8FYQ8"/>